<dbReference type="Pfam" id="PF04616">
    <property type="entry name" value="Glyco_hydro_43"/>
    <property type="match status" value="1"/>
</dbReference>
<keyword evidence="2 4" id="KW-0378">Hydrolase</keyword>
<comment type="caution">
    <text evidence="7">The sequence shown here is derived from an EMBL/GenBank/DDBJ whole genome shotgun (WGS) entry which is preliminary data.</text>
</comment>
<evidence type="ECO:0000259" key="6">
    <source>
        <dbReference type="Pfam" id="PF17851"/>
    </source>
</evidence>
<dbReference type="OrthoDB" id="2139957at2759"/>
<dbReference type="InterPro" id="IPR051795">
    <property type="entry name" value="Glycosyl_Hydrlase_43"/>
</dbReference>
<evidence type="ECO:0000256" key="3">
    <source>
        <dbReference type="ARBA" id="ARBA00023295"/>
    </source>
</evidence>
<keyword evidence="5" id="KW-0732">Signal</keyword>
<gene>
    <name evidence="7" type="ORF">F5Z01DRAFT_632011</name>
</gene>
<feature type="domain" description="Beta-xylosidase C-terminal Concanavalin A-like" evidence="6">
    <location>
        <begin position="316"/>
        <end position="522"/>
    </location>
</feature>
<dbReference type="Gene3D" id="2.115.10.20">
    <property type="entry name" value="Glycosyl hydrolase domain, family 43"/>
    <property type="match status" value="1"/>
</dbReference>
<protein>
    <submittedName>
        <fullName evidence="7">Glycosyl hydrolase</fullName>
    </submittedName>
</protein>
<keyword evidence="8" id="KW-1185">Reference proteome</keyword>
<dbReference type="RefSeq" id="XP_046122843.1">
    <property type="nucleotide sequence ID" value="XM_046261830.1"/>
</dbReference>
<keyword evidence="3 4" id="KW-0326">Glycosidase</keyword>
<evidence type="ECO:0000256" key="5">
    <source>
        <dbReference type="SAM" id="SignalP"/>
    </source>
</evidence>
<sequence>MKLLNILSLAAVAVSQYTNPVIYQDLADIDIIRVDDTFYYSASTMHYSPGAPVLKSYNLVDWEFIGHSVPRLDFGERYNLPSDQSAYVKGIWASGLQYRKSNGLFYWYGCISGGSKTYVYTATDPAGEWTLAGSLNKCYYDLGVLVDDNDTMYLAYGAYTIGVAQLSDDGLSVVRGQSVWEDTSFYLEGSRFYQIDGRYYIWLTHPANEQHVLRADNPWGPYTQHTILQSISSPIPYSGVPHQGGIVDTPNGDWYYMGFLDAYPAGRLPVLAPLRWEDGWPYLVTDSNGGWGREYPMPNIQTDKSVNPVGPFTENFQNGMNVEFEWNHNPDNSAWSTGSDGLTLNTASVTNNFYQARNTLTHRILGPKSSATWRLNVGDMVSGDVAGAVIIRDESAYIGVTKDNSGSVSLVFVNNLILQEQNGSWQTTSEGNTVATETQGLGDIASGNSDIWLRVTADVTPTFGGSSTNSAVFEWSTDGQSFNQLGPVFSVHNRWEFFMAFRYGVFNFAKQQLGGSVLVKEFDLQLA</sequence>
<dbReference type="Gene3D" id="2.60.120.200">
    <property type="match status" value="1"/>
</dbReference>
<organism evidence="7 8">
    <name type="scientific">Emericellopsis atlantica</name>
    <dbReference type="NCBI Taxonomy" id="2614577"/>
    <lineage>
        <taxon>Eukaryota</taxon>
        <taxon>Fungi</taxon>
        <taxon>Dikarya</taxon>
        <taxon>Ascomycota</taxon>
        <taxon>Pezizomycotina</taxon>
        <taxon>Sordariomycetes</taxon>
        <taxon>Hypocreomycetidae</taxon>
        <taxon>Hypocreales</taxon>
        <taxon>Bionectriaceae</taxon>
        <taxon>Emericellopsis</taxon>
    </lineage>
</organism>
<dbReference type="PANTHER" id="PTHR42812">
    <property type="entry name" value="BETA-XYLOSIDASE"/>
    <property type="match status" value="1"/>
</dbReference>
<dbReference type="Pfam" id="PF17851">
    <property type="entry name" value="GH43_C2"/>
    <property type="match status" value="1"/>
</dbReference>
<feature type="chain" id="PRO_5040215055" evidence="5">
    <location>
        <begin position="16"/>
        <end position="527"/>
    </location>
</feature>
<comment type="similarity">
    <text evidence="1 4">Belongs to the glycosyl hydrolase 43 family.</text>
</comment>
<evidence type="ECO:0000256" key="4">
    <source>
        <dbReference type="RuleBase" id="RU361187"/>
    </source>
</evidence>
<dbReference type="GeneID" id="70292733"/>
<dbReference type="SUPFAM" id="SSF49899">
    <property type="entry name" value="Concanavalin A-like lectins/glucanases"/>
    <property type="match status" value="1"/>
</dbReference>
<dbReference type="AlphaFoldDB" id="A0A9P7ZV49"/>
<dbReference type="EMBL" id="MU251242">
    <property type="protein sequence ID" value="KAG9258919.1"/>
    <property type="molecule type" value="Genomic_DNA"/>
</dbReference>
<reference evidence="7" key="1">
    <citation type="journal article" date="2021" name="IMA Fungus">
        <title>Genomic characterization of three marine fungi, including Emericellopsis atlantica sp. nov. with signatures of a generalist lifestyle and marine biomass degradation.</title>
        <authorList>
            <person name="Hagestad O.C."/>
            <person name="Hou L."/>
            <person name="Andersen J.H."/>
            <person name="Hansen E.H."/>
            <person name="Altermark B."/>
            <person name="Li C."/>
            <person name="Kuhnert E."/>
            <person name="Cox R.J."/>
            <person name="Crous P.W."/>
            <person name="Spatafora J.W."/>
            <person name="Lail K."/>
            <person name="Amirebrahimi M."/>
            <person name="Lipzen A."/>
            <person name="Pangilinan J."/>
            <person name="Andreopoulos W."/>
            <person name="Hayes R.D."/>
            <person name="Ng V."/>
            <person name="Grigoriev I.V."/>
            <person name="Jackson S.A."/>
            <person name="Sutton T.D.S."/>
            <person name="Dobson A.D.W."/>
            <person name="Rama T."/>
        </authorList>
    </citation>
    <scope>NUCLEOTIDE SEQUENCE</scope>
    <source>
        <strain evidence="7">TS7</strain>
    </source>
</reference>
<dbReference type="InterPro" id="IPR023296">
    <property type="entry name" value="Glyco_hydro_beta-prop_sf"/>
</dbReference>
<name>A0A9P7ZV49_9HYPO</name>
<evidence type="ECO:0000313" key="7">
    <source>
        <dbReference type="EMBL" id="KAG9258919.1"/>
    </source>
</evidence>
<proteinExistence type="inferred from homology"/>
<dbReference type="InterPro" id="IPR006710">
    <property type="entry name" value="Glyco_hydro_43"/>
</dbReference>
<dbReference type="CDD" id="cd09001">
    <property type="entry name" value="GH43_FsAxh1-like"/>
    <property type="match status" value="1"/>
</dbReference>
<evidence type="ECO:0000256" key="1">
    <source>
        <dbReference type="ARBA" id="ARBA00009865"/>
    </source>
</evidence>
<accession>A0A9P7ZV49</accession>
<evidence type="ECO:0000256" key="2">
    <source>
        <dbReference type="ARBA" id="ARBA00022801"/>
    </source>
</evidence>
<dbReference type="PANTHER" id="PTHR42812:SF15">
    <property type="entry name" value="HYDROLASE, PUTATIVE (AFU_ORTHOLOGUE AFUA_2G00930)-RELATED"/>
    <property type="match status" value="1"/>
</dbReference>
<evidence type="ECO:0000313" key="8">
    <source>
        <dbReference type="Proteomes" id="UP000887229"/>
    </source>
</evidence>
<dbReference type="GO" id="GO:0004553">
    <property type="term" value="F:hydrolase activity, hydrolyzing O-glycosyl compounds"/>
    <property type="evidence" value="ECO:0007669"/>
    <property type="project" value="InterPro"/>
</dbReference>
<dbReference type="GO" id="GO:0005975">
    <property type="term" value="P:carbohydrate metabolic process"/>
    <property type="evidence" value="ECO:0007669"/>
    <property type="project" value="InterPro"/>
</dbReference>
<dbReference type="InterPro" id="IPR013320">
    <property type="entry name" value="ConA-like_dom_sf"/>
</dbReference>
<dbReference type="Proteomes" id="UP000887229">
    <property type="component" value="Unassembled WGS sequence"/>
</dbReference>
<dbReference type="InterPro" id="IPR041542">
    <property type="entry name" value="GH43_C2"/>
</dbReference>
<dbReference type="SUPFAM" id="SSF75005">
    <property type="entry name" value="Arabinanase/levansucrase/invertase"/>
    <property type="match status" value="1"/>
</dbReference>
<feature type="signal peptide" evidence="5">
    <location>
        <begin position="1"/>
        <end position="15"/>
    </location>
</feature>